<keyword evidence="4 7" id="KW-0067">ATP-binding</keyword>
<dbReference type="InterPro" id="IPR003593">
    <property type="entry name" value="AAA+_ATPase"/>
</dbReference>
<evidence type="ECO:0000256" key="4">
    <source>
        <dbReference type="ARBA" id="ARBA00022840"/>
    </source>
</evidence>
<accession>A0A239P9W4</accession>
<organism evidence="7 8">
    <name type="scientific">Asanoa hainanensis</name>
    <dbReference type="NCBI Taxonomy" id="560556"/>
    <lineage>
        <taxon>Bacteria</taxon>
        <taxon>Bacillati</taxon>
        <taxon>Actinomycetota</taxon>
        <taxon>Actinomycetes</taxon>
        <taxon>Micromonosporales</taxon>
        <taxon>Micromonosporaceae</taxon>
        <taxon>Asanoa</taxon>
    </lineage>
</organism>
<keyword evidence="5" id="KW-0029">Amino-acid transport</keyword>
<dbReference type="SUPFAM" id="SSF52540">
    <property type="entry name" value="P-loop containing nucleoside triphosphate hydrolases"/>
    <property type="match status" value="1"/>
</dbReference>
<dbReference type="Gene3D" id="3.40.50.300">
    <property type="entry name" value="P-loop containing nucleotide triphosphate hydrolases"/>
    <property type="match status" value="1"/>
</dbReference>
<dbReference type="GO" id="GO:0016887">
    <property type="term" value="F:ATP hydrolysis activity"/>
    <property type="evidence" value="ECO:0007669"/>
    <property type="project" value="InterPro"/>
</dbReference>
<dbReference type="InterPro" id="IPR003439">
    <property type="entry name" value="ABC_transporter-like_ATP-bd"/>
</dbReference>
<dbReference type="GO" id="GO:0005524">
    <property type="term" value="F:ATP binding"/>
    <property type="evidence" value="ECO:0007669"/>
    <property type="project" value="UniProtKB-KW"/>
</dbReference>
<keyword evidence="8" id="KW-1185">Reference proteome</keyword>
<reference evidence="7 8" key="1">
    <citation type="submission" date="2017-06" db="EMBL/GenBank/DDBJ databases">
        <authorList>
            <person name="Kim H.J."/>
            <person name="Triplett B.A."/>
        </authorList>
    </citation>
    <scope>NUCLEOTIDE SEQUENCE [LARGE SCALE GENOMIC DNA]</scope>
    <source>
        <strain evidence="7 8">CGMCC 4.5593</strain>
    </source>
</reference>
<dbReference type="InterPro" id="IPR027417">
    <property type="entry name" value="P-loop_NTPase"/>
</dbReference>
<evidence type="ECO:0000313" key="7">
    <source>
        <dbReference type="EMBL" id="SNT63358.1"/>
    </source>
</evidence>
<protein>
    <submittedName>
        <fullName evidence="7">Branched-chain amino acid transport system ATP-binding protein</fullName>
    </submittedName>
</protein>
<dbReference type="PROSITE" id="PS50893">
    <property type="entry name" value="ABC_TRANSPORTER_2"/>
    <property type="match status" value="1"/>
</dbReference>
<dbReference type="Proteomes" id="UP000198362">
    <property type="component" value="Unassembled WGS sequence"/>
</dbReference>
<dbReference type="PANTHER" id="PTHR43820:SF4">
    <property type="entry name" value="HIGH-AFFINITY BRANCHED-CHAIN AMINO ACID TRANSPORT ATP-BINDING PROTEIN LIVF"/>
    <property type="match status" value="1"/>
</dbReference>
<dbReference type="AlphaFoldDB" id="A0A239P9W4"/>
<dbReference type="InterPro" id="IPR052156">
    <property type="entry name" value="BCAA_Transport_ATP-bd_LivF"/>
</dbReference>
<dbReference type="EMBL" id="FZPH01000015">
    <property type="protein sequence ID" value="SNT63358.1"/>
    <property type="molecule type" value="Genomic_DNA"/>
</dbReference>
<feature type="domain" description="ABC transporter" evidence="6">
    <location>
        <begin position="2"/>
        <end position="234"/>
    </location>
</feature>
<name>A0A239P9W4_9ACTN</name>
<dbReference type="GO" id="GO:0015658">
    <property type="term" value="F:branched-chain amino acid transmembrane transporter activity"/>
    <property type="evidence" value="ECO:0007669"/>
    <property type="project" value="TreeGrafter"/>
</dbReference>
<dbReference type="OrthoDB" id="9776369at2"/>
<evidence type="ECO:0000256" key="1">
    <source>
        <dbReference type="ARBA" id="ARBA00005417"/>
    </source>
</evidence>
<keyword evidence="2" id="KW-0813">Transport</keyword>
<evidence type="ECO:0000256" key="5">
    <source>
        <dbReference type="ARBA" id="ARBA00022970"/>
    </source>
</evidence>
<evidence type="ECO:0000256" key="2">
    <source>
        <dbReference type="ARBA" id="ARBA00022448"/>
    </source>
</evidence>
<gene>
    <name evidence="7" type="ORF">SAMN05421812_11572</name>
</gene>
<sequence>MLEVRGVDARYGDAQALWDVALDVGAAETVCIVGPNGAGKTTLVQTIAGLHRAAAGTITVAGVDVATLPGHRVCDHGVATVPEGRRVFGHMSVRDNLLLGAYRRPARAVHRETEARVYELFPRLKERSGQQAGSLSGGEQQMLALGRALMALPRLLLLDEPSLGLAPVIVDEVFDAIAAVNATGVSVLLVEQDVERALSAASRGYLLIEGRIVASGTTSELRSSADVRERVLGM</sequence>
<dbReference type="GO" id="GO:0015807">
    <property type="term" value="P:L-amino acid transport"/>
    <property type="evidence" value="ECO:0007669"/>
    <property type="project" value="TreeGrafter"/>
</dbReference>
<dbReference type="CDD" id="cd03224">
    <property type="entry name" value="ABC_TM1139_LivF_branched"/>
    <property type="match status" value="1"/>
</dbReference>
<proteinExistence type="inferred from homology"/>
<dbReference type="SMART" id="SM00382">
    <property type="entry name" value="AAA"/>
    <property type="match status" value="1"/>
</dbReference>
<dbReference type="PANTHER" id="PTHR43820">
    <property type="entry name" value="HIGH-AFFINITY BRANCHED-CHAIN AMINO ACID TRANSPORT ATP-BINDING PROTEIN LIVF"/>
    <property type="match status" value="1"/>
</dbReference>
<evidence type="ECO:0000259" key="6">
    <source>
        <dbReference type="PROSITE" id="PS50893"/>
    </source>
</evidence>
<evidence type="ECO:0000313" key="8">
    <source>
        <dbReference type="Proteomes" id="UP000198362"/>
    </source>
</evidence>
<dbReference type="RefSeq" id="WP_089254040.1">
    <property type="nucleotide sequence ID" value="NZ_FZPH01000015.1"/>
</dbReference>
<dbReference type="PROSITE" id="PS00211">
    <property type="entry name" value="ABC_TRANSPORTER_1"/>
    <property type="match status" value="1"/>
</dbReference>
<keyword evidence="3" id="KW-0547">Nucleotide-binding</keyword>
<comment type="similarity">
    <text evidence="1">Belongs to the ABC transporter superfamily.</text>
</comment>
<dbReference type="Pfam" id="PF00005">
    <property type="entry name" value="ABC_tran"/>
    <property type="match status" value="1"/>
</dbReference>
<dbReference type="InterPro" id="IPR017871">
    <property type="entry name" value="ABC_transporter-like_CS"/>
</dbReference>
<evidence type="ECO:0000256" key="3">
    <source>
        <dbReference type="ARBA" id="ARBA00022741"/>
    </source>
</evidence>